<feature type="transmembrane region" description="Helical" evidence="12">
    <location>
        <begin position="527"/>
        <end position="545"/>
    </location>
</feature>
<evidence type="ECO:0000256" key="8">
    <source>
        <dbReference type="ARBA" id="ARBA00023159"/>
    </source>
</evidence>
<gene>
    <name evidence="14" type="primary">NAC078_13</name>
    <name evidence="14" type="ORF">g.21501</name>
</gene>
<dbReference type="GO" id="GO:0016020">
    <property type="term" value="C:membrane"/>
    <property type="evidence" value="ECO:0007669"/>
    <property type="project" value="UniProtKB-SubCell"/>
</dbReference>
<feature type="domain" description="NAC" evidence="13">
    <location>
        <begin position="1"/>
        <end position="80"/>
    </location>
</feature>
<keyword evidence="9" id="KW-0804">Transcription</keyword>
<keyword evidence="5" id="KW-0805">Transcription regulation</keyword>
<name>A0A1D1YYW3_9ARAE</name>
<keyword evidence="7 12" id="KW-0472">Membrane</keyword>
<comment type="subcellular location">
    <subcellularLocation>
        <location evidence="2">Membrane</location>
        <topology evidence="2">Single-pass membrane protein</topology>
    </subcellularLocation>
    <subcellularLocation>
        <location evidence="1">Nucleus</location>
    </subcellularLocation>
</comment>
<dbReference type="InterPro" id="IPR003441">
    <property type="entry name" value="NAC-dom"/>
</dbReference>
<evidence type="ECO:0000256" key="6">
    <source>
        <dbReference type="ARBA" id="ARBA00023125"/>
    </source>
</evidence>
<dbReference type="Gene3D" id="2.170.150.80">
    <property type="entry name" value="NAC domain"/>
    <property type="match status" value="1"/>
</dbReference>
<keyword evidence="3 12" id="KW-0812">Transmembrane</keyword>
<dbReference type="Pfam" id="PF02365">
    <property type="entry name" value="NAM"/>
    <property type="match status" value="1"/>
</dbReference>
<evidence type="ECO:0000256" key="10">
    <source>
        <dbReference type="ARBA" id="ARBA00023242"/>
    </source>
</evidence>
<reference evidence="14" key="1">
    <citation type="submission" date="2015-07" db="EMBL/GenBank/DDBJ databases">
        <title>Transcriptome Assembly of Anthurium amnicola.</title>
        <authorList>
            <person name="Suzuki J."/>
        </authorList>
    </citation>
    <scope>NUCLEOTIDE SEQUENCE</scope>
</reference>
<accession>A0A1D1YYW3</accession>
<evidence type="ECO:0000313" key="14">
    <source>
        <dbReference type="EMBL" id="JAT59812.1"/>
    </source>
</evidence>
<evidence type="ECO:0000256" key="7">
    <source>
        <dbReference type="ARBA" id="ARBA00023136"/>
    </source>
</evidence>
<dbReference type="GO" id="GO:0005634">
    <property type="term" value="C:nucleus"/>
    <property type="evidence" value="ECO:0007669"/>
    <property type="project" value="UniProtKB-SubCell"/>
</dbReference>
<evidence type="ECO:0000256" key="11">
    <source>
        <dbReference type="SAM" id="MobiDB-lite"/>
    </source>
</evidence>
<proteinExistence type="predicted"/>
<dbReference type="SUPFAM" id="SSF101941">
    <property type="entry name" value="NAC domain"/>
    <property type="match status" value="1"/>
</dbReference>
<dbReference type="PANTHER" id="PTHR31744:SF216">
    <property type="entry name" value="NAC TRANSCRIPTION FACTOR"/>
    <property type="match status" value="1"/>
</dbReference>
<dbReference type="InterPro" id="IPR036093">
    <property type="entry name" value="NAC_dom_sf"/>
</dbReference>
<evidence type="ECO:0000256" key="9">
    <source>
        <dbReference type="ARBA" id="ARBA00023163"/>
    </source>
</evidence>
<evidence type="ECO:0000259" key="13">
    <source>
        <dbReference type="PROSITE" id="PS51005"/>
    </source>
</evidence>
<evidence type="ECO:0000256" key="12">
    <source>
        <dbReference type="SAM" id="Phobius"/>
    </source>
</evidence>
<keyword evidence="6" id="KW-0238">DNA-binding</keyword>
<feature type="non-terminal residue" evidence="14">
    <location>
        <position position="1"/>
    </location>
</feature>
<dbReference type="GO" id="GO:0000976">
    <property type="term" value="F:transcription cis-regulatory region binding"/>
    <property type="evidence" value="ECO:0007669"/>
    <property type="project" value="UniProtKB-ARBA"/>
</dbReference>
<evidence type="ECO:0000256" key="5">
    <source>
        <dbReference type="ARBA" id="ARBA00023015"/>
    </source>
</evidence>
<keyword evidence="10" id="KW-0539">Nucleus</keyword>
<evidence type="ECO:0000256" key="1">
    <source>
        <dbReference type="ARBA" id="ARBA00004123"/>
    </source>
</evidence>
<feature type="region of interest" description="Disordered" evidence="11">
    <location>
        <begin position="149"/>
        <end position="174"/>
    </location>
</feature>
<protein>
    <submittedName>
        <fullName evidence="14">NAC domain-containing protein 78</fullName>
    </submittedName>
</protein>
<evidence type="ECO:0000256" key="3">
    <source>
        <dbReference type="ARBA" id="ARBA00022692"/>
    </source>
</evidence>
<dbReference type="EMBL" id="GDJX01008124">
    <property type="protein sequence ID" value="JAT59812.1"/>
    <property type="molecule type" value="Transcribed_RNA"/>
</dbReference>
<sequence>EAGYWKATGKDRTIKSRTGPVETVIGMKKTLVFHEGRAPKGKKTCWIMHEYRVTDAALQNGTDRSNGGQGAYVLCRLFKQPEEKNPIANCDEVQDSCSTPPTRSSPYETQHADAAVEVSEMRSNQEIIELDIQEDLSPFPAAVGKVDEAESASRYPLKPEESNCNSNKASEFGDNEGEVEAEIYPLLEVLQKLREPQSEPIESDGLPRLDSPDCTYHCFDDFPQVGHVAPHGLDNAEMDEVTEFIDSVLNLDDYSSGGFYDQKDQVVDPVNINRLQRHHWGKDNGPSGDADSDVRMQADGLHLDPEVSELLYQQSLSSQDLNNFSHWNPETTLSFEDIYDWRHVSEFVGDRTGPHVSSMDSTALQGACYINNFEKSTHQQTSLSNNNVLEGTGIKIRPRQPQLSAASPSYKQGTARRRICLQINLQAESVCSNGNEECSSSEEDEICSTNAEEQKHVEKHFKQHLTEEEEVFQEASNDKAQLPDGTCLKDSNPMLPTIIEKLNDSKGNKGQPLKEAPKLGPTRIRNVAFASLTVIFAIVFVAVAWKRILH</sequence>
<evidence type="ECO:0000256" key="2">
    <source>
        <dbReference type="ARBA" id="ARBA00004167"/>
    </source>
</evidence>
<dbReference type="PROSITE" id="PS51005">
    <property type="entry name" value="NAC"/>
    <property type="match status" value="1"/>
</dbReference>
<keyword evidence="4 12" id="KW-1133">Transmembrane helix</keyword>
<dbReference type="PANTHER" id="PTHR31744">
    <property type="entry name" value="PROTEIN CUP-SHAPED COTYLEDON 2-RELATED"/>
    <property type="match status" value="1"/>
</dbReference>
<keyword evidence="8" id="KW-0010">Activator</keyword>
<evidence type="ECO:0000256" key="4">
    <source>
        <dbReference type="ARBA" id="ARBA00022989"/>
    </source>
</evidence>
<dbReference type="AlphaFoldDB" id="A0A1D1YYW3"/>
<dbReference type="GO" id="GO:0006355">
    <property type="term" value="P:regulation of DNA-templated transcription"/>
    <property type="evidence" value="ECO:0007669"/>
    <property type="project" value="InterPro"/>
</dbReference>
<organism evidence="14">
    <name type="scientific">Anthurium amnicola</name>
    <dbReference type="NCBI Taxonomy" id="1678845"/>
    <lineage>
        <taxon>Eukaryota</taxon>
        <taxon>Viridiplantae</taxon>
        <taxon>Streptophyta</taxon>
        <taxon>Embryophyta</taxon>
        <taxon>Tracheophyta</taxon>
        <taxon>Spermatophyta</taxon>
        <taxon>Magnoliopsida</taxon>
        <taxon>Liliopsida</taxon>
        <taxon>Araceae</taxon>
        <taxon>Pothoideae</taxon>
        <taxon>Potheae</taxon>
        <taxon>Anthurium</taxon>
    </lineage>
</organism>